<evidence type="ECO:0000313" key="2">
    <source>
        <dbReference type="Proteomes" id="UP000294166"/>
    </source>
</evidence>
<dbReference type="Proteomes" id="UP000294166">
    <property type="component" value="Unassembled WGS sequence"/>
</dbReference>
<sequence>MCNCLNETLVEITERITDTLSSDADKSTLNVEYQNQFLRFDGKENNVMIGVSFDYYKIKKDTTRAKNKTKGNVNLAMSYCPFCGDKYP</sequence>
<keyword evidence="2" id="KW-1185">Reference proteome</keyword>
<name>A0ABY0I2F9_9GAMM</name>
<comment type="caution">
    <text evidence="1">The sequence shown here is derived from an EMBL/GenBank/DDBJ whole genome shotgun (WGS) entry which is preliminary data.</text>
</comment>
<protein>
    <submittedName>
        <fullName evidence="1">Uncharacterized protein</fullName>
    </submittedName>
</protein>
<reference evidence="1 2" key="1">
    <citation type="submission" date="2019-02" db="EMBL/GenBank/DDBJ databases">
        <title>Genome sequences of Aliivibrio finisterrensis strains from farmed Atlantic salmon.</title>
        <authorList>
            <person name="Bowman J.P."/>
        </authorList>
    </citation>
    <scope>NUCLEOTIDE SEQUENCE [LARGE SCALE GENOMIC DNA]</scope>
    <source>
        <strain evidence="1 2">A21</strain>
    </source>
</reference>
<proteinExistence type="predicted"/>
<evidence type="ECO:0000313" key="1">
    <source>
        <dbReference type="EMBL" id="RYU62169.1"/>
    </source>
</evidence>
<accession>A0ABY0I2F9</accession>
<dbReference type="EMBL" id="SEZN01000037">
    <property type="protein sequence ID" value="RYU62169.1"/>
    <property type="molecule type" value="Genomic_DNA"/>
</dbReference>
<gene>
    <name evidence="1" type="ORF">ERW53_16785</name>
</gene>
<organism evidence="1 2">
    <name type="scientific">Aliivibrio finisterrensis</name>
    <dbReference type="NCBI Taxonomy" id="511998"/>
    <lineage>
        <taxon>Bacteria</taxon>
        <taxon>Pseudomonadati</taxon>
        <taxon>Pseudomonadota</taxon>
        <taxon>Gammaproteobacteria</taxon>
        <taxon>Vibrionales</taxon>
        <taxon>Vibrionaceae</taxon>
        <taxon>Aliivibrio</taxon>
    </lineage>
</organism>
<dbReference type="RefSeq" id="WP_130066637.1">
    <property type="nucleotide sequence ID" value="NZ_SEZN01000037.1"/>
</dbReference>